<evidence type="ECO:0000313" key="1">
    <source>
        <dbReference type="EMBL" id="EZA62780.1"/>
    </source>
</evidence>
<gene>
    <name evidence="1" type="ORF">X777_07596</name>
</gene>
<sequence>MREARISRRLAKNQQMEANLVQEDSLYGPGIDDDMNRHGDIIVTAE</sequence>
<accession>A0A026X3B2</accession>
<dbReference type="EMBL" id="KK107019">
    <property type="protein sequence ID" value="EZA62780.1"/>
    <property type="molecule type" value="Genomic_DNA"/>
</dbReference>
<dbReference type="AlphaFoldDB" id="A0A026X3B2"/>
<name>A0A026X3B2_OOCBI</name>
<organism evidence="1 2">
    <name type="scientific">Ooceraea biroi</name>
    <name type="common">Clonal raider ant</name>
    <name type="synonym">Cerapachys biroi</name>
    <dbReference type="NCBI Taxonomy" id="2015173"/>
    <lineage>
        <taxon>Eukaryota</taxon>
        <taxon>Metazoa</taxon>
        <taxon>Ecdysozoa</taxon>
        <taxon>Arthropoda</taxon>
        <taxon>Hexapoda</taxon>
        <taxon>Insecta</taxon>
        <taxon>Pterygota</taxon>
        <taxon>Neoptera</taxon>
        <taxon>Endopterygota</taxon>
        <taxon>Hymenoptera</taxon>
        <taxon>Apocrita</taxon>
        <taxon>Aculeata</taxon>
        <taxon>Formicoidea</taxon>
        <taxon>Formicidae</taxon>
        <taxon>Dorylinae</taxon>
        <taxon>Ooceraea</taxon>
    </lineage>
</organism>
<protein>
    <submittedName>
        <fullName evidence="1">Uncharacterized protein</fullName>
    </submittedName>
</protein>
<keyword evidence="2" id="KW-1185">Reference proteome</keyword>
<reference evidence="1 2" key="1">
    <citation type="journal article" date="2014" name="Curr. Biol.">
        <title>The genome of the clonal raider ant Cerapachys biroi.</title>
        <authorList>
            <person name="Oxley P.R."/>
            <person name="Ji L."/>
            <person name="Fetter-Pruneda I."/>
            <person name="McKenzie S.K."/>
            <person name="Li C."/>
            <person name="Hu H."/>
            <person name="Zhang G."/>
            <person name="Kronauer D.J."/>
        </authorList>
    </citation>
    <scope>NUCLEOTIDE SEQUENCE [LARGE SCALE GENOMIC DNA]</scope>
</reference>
<evidence type="ECO:0000313" key="2">
    <source>
        <dbReference type="Proteomes" id="UP000053097"/>
    </source>
</evidence>
<dbReference type="Proteomes" id="UP000053097">
    <property type="component" value="Unassembled WGS sequence"/>
</dbReference>
<proteinExistence type="predicted"/>